<dbReference type="FunFam" id="3.40.50.300:FF:000221">
    <property type="entry name" value="Multidrug ABC transporter ATP-binding protein"/>
    <property type="match status" value="1"/>
</dbReference>
<dbReference type="PANTHER" id="PTHR43394:SF1">
    <property type="entry name" value="ATP-BINDING CASSETTE SUB-FAMILY B MEMBER 10, MITOCHONDRIAL"/>
    <property type="match status" value="1"/>
</dbReference>
<evidence type="ECO:0000256" key="4">
    <source>
        <dbReference type="ARBA" id="ARBA00022519"/>
    </source>
</evidence>
<dbReference type="Gene3D" id="1.20.1560.10">
    <property type="entry name" value="ABC transporter type 1, transmembrane domain"/>
    <property type="match status" value="1"/>
</dbReference>
<dbReference type="PANTHER" id="PTHR43394">
    <property type="entry name" value="ATP-DEPENDENT PERMEASE MDL1, MITOCHONDRIAL"/>
    <property type="match status" value="1"/>
</dbReference>
<comment type="subcellular location">
    <subcellularLocation>
        <location evidence="1">Cell inner membrane</location>
        <topology evidence="1">Multi-pass membrane protein</topology>
    </subcellularLocation>
</comment>
<evidence type="ECO:0000313" key="16">
    <source>
        <dbReference type="Proteomes" id="UP000199092"/>
    </source>
</evidence>
<evidence type="ECO:0000256" key="8">
    <source>
        <dbReference type="ARBA" id="ARBA00022989"/>
    </source>
</evidence>
<keyword evidence="6" id="KW-0547">Nucleotide-binding</keyword>
<evidence type="ECO:0000256" key="1">
    <source>
        <dbReference type="ARBA" id="ARBA00004429"/>
    </source>
</evidence>
<dbReference type="Pfam" id="PF00664">
    <property type="entry name" value="ABC_membrane"/>
    <property type="match status" value="1"/>
</dbReference>
<reference evidence="15 16" key="1">
    <citation type="submission" date="2016-10" db="EMBL/GenBank/DDBJ databases">
        <authorList>
            <person name="de Groot N.N."/>
        </authorList>
    </citation>
    <scope>NUCLEOTIDE SEQUENCE [LARGE SCALE GENOMIC DNA]</scope>
    <source>
        <strain evidence="15 16">DSM 21741</strain>
    </source>
</reference>
<feature type="transmembrane region" description="Helical" evidence="12">
    <location>
        <begin position="164"/>
        <end position="183"/>
    </location>
</feature>
<dbReference type="GO" id="GO:0005886">
    <property type="term" value="C:plasma membrane"/>
    <property type="evidence" value="ECO:0007669"/>
    <property type="project" value="UniProtKB-SubCell"/>
</dbReference>
<dbReference type="InterPro" id="IPR003593">
    <property type="entry name" value="AAA+_ATPase"/>
</dbReference>
<evidence type="ECO:0000256" key="10">
    <source>
        <dbReference type="ARBA" id="ARBA00023455"/>
    </source>
</evidence>
<dbReference type="GO" id="GO:0015421">
    <property type="term" value="F:ABC-type oligopeptide transporter activity"/>
    <property type="evidence" value="ECO:0007669"/>
    <property type="project" value="TreeGrafter"/>
</dbReference>
<feature type="domain" description="ABC transmembrane type-1" evidence="14">
    <location>
        <begin position="40"/>
        <end position="311"/>
    </location>
</feature>
<evidence type="ECO:0000259" key="13">
    <source>
        <dbReference type="PROSITE" id="PS50893"/>
    </source>
</evidence>
<evidence type="ECO:0000256" key="5">
    <source>
        <dbReference type="ARBA" id="ARBA00022692"/>
    </source>
</evidence>
<feature type="transmembrane region" description="Helical" evidence="12">
    <location>
        <begin position="62"/>
        <end position="82"/>
    </location>
</feature>
<organism evidence="15 16">
    <name type="scientific">Friedmanniella luteola</name>
    <dbReference type="NCBI Taxonomy" id="546871"/>
    <lineage>
        <taxon>Bacteria</taxon>
        <taxon>Bacillati</taxon>
        <taxon>Actinomycetota</taxon>
        <taxon>Actinomycetes</taxon>
        <taxon>Propionibacteriales</taxon>
        <taxon>Nocardioidaceae</taxon>
        <taxon>Friedmanniella</taxon>
    </lineage>
</organism>
<dbReference type="InterPro" id="IPR036640">
    <property type="entry name" value="ABC1_TM_sf"/>
</dbReference>
<dbReference type="CDD" id="cd18564">
    <property type="entry name" value="ABC_6TM_exporter_like"/>
    <property type="match status" value="1"/>
</dbReference>
<dbReference type="OrthoDB" id="9806127at2"/>
<evidence type="ECO:0000256" key="2">
    <source>
        <dbReference type="ARBA" id="ARBA00022448"/>
    </source>
</evidence>
<gene>
    <name evidence="15" type="ORF">SAMN04488543_4296</name>
</gene>
<dbReference type="InterPro" id="IPR003439">
    <property type="entry name" value="ABC_transporter-like_ATP-bd"/>
</dbReference>
<dbReference type="Proteomes" id="UP000199092">
    <property type="component" value="Chromosome I"/>
</dbReference>
<dbReference type="SUPFAM" id="SSF52540">
    <property type="entry name" value="P-loop containing nucleoside triphosphate hydrolases"/>
    <property type="match status" value="1"/>
</dbReference>
<dbReference type="STRING" id="546871.SAMN04488543_4296"/>
<dbReference type="InterPro" id="IPR039421">
    <property type="entry name" value="Type_1_exporter"/>
</dbReference>
<dbReference type="InterPro" id="IPR011527">
    <property type="entry name" value="ABC1_TM_dom"/>
</dbReference>
<evidence type="ECO:0000256" key="11">
    <source>
        <dbReference type="SAM" id="MobiDB-lite"/>
    </source>
</evidence>
<sequence length="623" mass="67590">MRAAPREIALRAIVGRFWPFAAPRRGWLLVALLLSLLPPLVNTAEIWLFKVLVDDVLLPREFALFPTVAAAYVGLTVLEALISGSRRMLSTWLSQRFLVDLRTHLLRHFQRLSPTFFHQSKLGDLLARMSGDVAAIEAFVVSAVTSFTSATVQIVVYVGALFYLQWQLALVALVVTPLFWYTARRFSGRTKSLSREKQRLSGTIGSVVEQTLSNITLVQAYGQEERQVARFSDEAERKYRVEMASARLKSVYTPVVDLIELLGVLTVLGTGAWLLSRGQLSVGELLAFLTFLGGLYGPVRRLGSLANTAYAASAGAERVIQVLDQPPAVQDAPDAVDVGVTRGHLEVRDLTFRYPGSARLALDAVSFSVGPGETVAVVGASGAGKSTLAKLLVRFFDPEGGQVLLDGHDITSITLGSLRRNVTVLLQETLLLDGTIHDNITYGRSDASTEADVEGAAVAADADGFIGALPQGYDTEIGERGRRLSGGQGQRLAIARAMLRNAPVLLLDEPTTGLDAQSTARLVQPMRRLMTGRATVIISHNLTTVREATSIVVLDQGRVVERGTHDELLRLQGRYAELWRQSGLDQPPPPPTARRAAADGEHGRARRALIGPELELQLAATDG</sequence>
<proteinExistence type="inferred from homology"/>
<evidence type="ECO:0000256" key="7">
    <source>
        <dbReference type="ARBA" id="ARBA00022840"/>
    </source>
</evidence>
<dbReference type="RefSeq" id="WP_091416043.1">
    <property type="nucleotide sequence ID" value="NZ_LT629749.1"/>
</dbReference>
<keyword evidence="9 12" id="KW-0472">Membrane</keyword>
<evidence type="ECO:0000256" key="3">
    <source>
        <dbReference type="ARBA" id="ARBA00022475"/>
    </source>
</evidence>
<evidence type="ECO:0000256" key="6">
    <source>
        <dbReference type="ARBA" id="ARBA00022741"/>
    </source>
</evidence>
<dbReference type="PROSITE" id="PS50893">
    <property type="entry name" value="ABC_TRANSPORTER_2"/>
    <property type="match status" value="1"/>
</dbReference>
<dbReference type="PROSITE" id="PS50929">
    <property type="entry name" value="ABC_TM1F"/>
    <property type="match status" value="1"/>
</dbReference>
<keyword evidence="4" id="KW-0997">Cell inner membrane</keyword>
<dbReference type="Gene3D" id="3.40.50.300">
    <property type="entry name" value="P-loop containing nucleotide triphosphate hydrolases"/>
    <property type="match status" value="1"/>
</dbReference>
<comment type="similarity">
    <text evidence="10">Belongs to the ABC transporter superfamily. Siderophore-Fe(3+) uptake transporter (SIUT) (TC 3.A.1.21) family.</text>
</comment>
<dbReference type="SMART" id="SM00382">
    <property type="entry name" value="AAA"/>
    <property type="match status" value="1"/>
</dbReference>
<keyword evidence="8 12" id="KW-1133">Transmembrane helix</keyword>
<dbReference type="GO" id="GO:0016887">
    <property type="term" value="F:ATP hydrolysis activity"/>
    <property type="evidence" value="ECO:0007669"/>
    <property type="project" value="InterPro"/>
</dbReference>
<dbReference type="EMBL" id="LT629749">
    <property type="protein sequence ID" value="SDT42236.1"/>
    <property type="molecule type" value="Genomic_DNA"/>
</dbReference>
<feature type="transmembrane region" description="Helical" evidence="12">
    <location>
        <begin position="138"/>
        <end position="158"/>
    </location>
</feature>
<evidence type="ECO:0000313" key="15">
    <source>
        <dbReference type="EMBL" id="SDT42236.1"/>
    </source>
</evidence>
<keyword evidence="7 15" id="KW-0067">ATP-binding</keyword>
<evidence type="ECO:0000256" key="12">
    <source>
        <dbReference type="SAM" id="Phobius"/>
    </source>
</evidence>
<accession>A0A1H2A9S1</accession>
<protein>
    <submittedName>
        <fullName evidence="15">ATP-binding cassette, subfamily B, MsbA</fullName>
    </submittedName>
</protein>
<keyword evidence="3" id="KW-1003">Cell membrane</keyword>
<feature type="domain" description="ABC transporter" evidence="13">
    <location>
        <begin position="345"/>
        <end position="581"/>
    </location>
</feature>
<evidence type="ECO:0000256" key="9">
    <source>
        <dbReference type="ARBA" id="ARBA00023136"/>
    </source>
</evidence>
<name>A0A1H2A9S1_9ACTN</name>
<evidence type="ECO:0000259" key="14">
    <source>
        <dbReference type="PROSITE" id="PS50929"/>
    </source>
</evidence>
<keyword evidence="16" id="KW-1185">Reference proteome</keyword>
<dbReference type="GO" id="GO:0005524">
    <property type="term" value="F:ATP binding"/>
    <property type="evidence" value="ECO:0007669"/>
    <property type="project" value="UniProtKB-KW"/>
</dbReference>
<dbReference type="SUPFAM" id="SSF90123">
    <property type="entry name" value="ABC transporter transmembrane region"/>
    <property type="match status" value="1"/>
</dbReference>
<dbReference type="Pfam" id="PF00005">
    <property type="entry name" value="ABC_tran"/>
    <property type="match status" value="1"/>
</dbReference>
<feature type="region of interest" description="Disordered" evidence="11">
    <location>
        <begin position="580"/>
        <end position="604"/>
    </location>
</feature>
<dbReference type="InterPro" id="IPR027417">
    <property type="entry name" value="P-loop_NTPase"/>
</dbReference>
<keyword evidence="2" id="KW-0813">Transport</keyword>
<dbReference type="AlphaFoldDB" id="A0A1H2A9S1"/>
<keyword evidence="5 12" id="KW-0812">Transmembrane</keyword>
<feature type="transmembrane region" description="Helical" evidence="12">
    <location>
        <begin position="255"/>
        <end position="275"/>
    </location>
</feature>